<organism evidence="3 4">
    <name type="scientific">Rhodotorula mucilaginosa</name>
    <name type="common">Yeast</name>
    <name type="synonym">Rhodotorula rubra</name>
    <dbReference type="NCBI Taxonomy" id="5537"/>
    <lineage>
        <taxon>Eukaryota</taxon>
        <taxon>Fungi</taxon>
        <taxon>Dikarya</taxon>
        <taxon>Basidiomycota</taxon>
        <taxon>Pucciniomycotina</taxon>
        <taxon>Microbotryomycetes</taxon>
        <taxon>Sporidiobolales</taxon>
        <taxon>Sporidiobolaceae</taxon>
        <taxon>Rhodotorula</taxon>
    </lineage>
</organism>
<proteinExistence type="inferred from homology"/>
<protein>
    <recommendedName>
        <fullName evidence="5">GTPase inhibitor</fullName>
    </recommendedName>
</protein>
<feature type="compositionally biased region" description="Gly residues" evidence="2">
    <location>
        <begin position="273"/>
        <end position="290"/>
    </location>
</feature>
<dbReference type="Proteomes" id="UP000777482">
    <property type="component" value="Unassembled WGS sequence"/>
</dbReference>
<gene>
    <name evidence="3" type="ORF">C6P46_001129</name>
</gene>
<evidence type="ECO:0000256" key="1">
    <source>
        <dbReference type="ARBA" id="ARBA00009686"/>
    </source>
</evidence>
<reference evidence="3 4" key="1">
    <citation type="submission" date="2020-11" db="EMBL/GenBank/DDBJ databases">
        <title>Kefir isolates.</title>
        <authorList>
            <person name="Marcisauskas S."/>
            <person name="Kim Y."/>
            <person name="Blasche S."/>
        </authorList>
    </citation>
    <scope>NUCLEOTIDE SEQUENCE [LARGE SCALE GENOMIC DNA]</scope>
    <source>
        <strain evidence="3 4">KR</strain>
    </source>
</reference>
<dbReference type="OrthoDB" id="45518at2759"/>
<comment type="caution">
    <text evidence="3">The sequence shown here is derived from an EMBL/GenBank/DDBJ whole genome shotgun (WGS) entry which is preliminary data.</text>
</comment>
<dbReference type="InterPro" id="IPR036249">
    <property type="entry name" value="Thioredoxin-like_sf"/>
</dbReference>
<keyword evidence="4" id="KW-1185">Reference proteome</keyword>
<evidence type="ECO:0008006" key="5">
    <source>
        <dbReference type="Google" id="ProtNLM"/>
    </source>
</evidence>
<evidence type="ECO:0000313" key="3">
    <source>
        <dbReference type="EMBL" id="KAG0655137.1"/>
    </source>
</evidence>
<evidence type="ECO:0000256" key="2">
    <source>
        <dbReference type="SAM" id="MobiDB-lite"/>
    </source>
</evidence>
<dbReference type="GO" id="GO:0006457">
    <property type="term" value="P:protein folding"/>
    <property type="evidence" value="ECO:0007669"/>
    <property type="project" value="TreeGrafter"/>
</dbReference>
<feature type="compositionally biased region" description="Acidic residues" evidence="2">
    <location>
        <begin position="256"/>
        <end position="269"/>
    </location>
</feature>
<comment type="similarity">
    <text evidence="1">Belongs to the phosducin family.</text>
</comment>
<dbReference type="SUPFAM" id="SSF52833">
    <property type="entry name" value="Thioredoxin-like"/>
    <property type="match status" value="1"/>
</dbReference>
<feature type="region of interest" description="Disordered" evidence="2">
    <location>
        <begin position="231"/>
        <end position="307"/>
    </location>
</feature>
<feature type="region of interest" description="Disordered" evidence="2">
    <location>
        <begin position="1"/>
        <end position="64"/>
    </location>
</feature>
<accession>A0A9P7B2M6</accession>
<dbReference type="EMBL" id="PUHQ01000128">
    <property type="protein sequence ID" value="KAG0655137.1"/>
    <property type="molecule type" value="Genomic_DNA"/>
</dbReference>
<dbReference type="Gene3D" id="3.40.30.10">
    <property type="entry name" value="Glutaredoxin"/>
    <property type="match status" value="1"/>
</dbReference>
<dbReference type="InterPro" id="IPR051498">
    <property type="entry name" value="Phosducin-like_chap/apop_reg"/>
</dbReference>
<dbReference type="GO" id="GO:0005737">
    <property type="term" value="C:cytoplasm"/>
    <property type="evidence" value="ECO:0007669"/>
    <property type="project" value="TreeGrafter"/>
</dbReference>
<evidence type="ECO:0000313" key="4">
    <source>
        <dbReference type="Proteomes" id="UP000777482"/>
    </source>
</evidence>
<sequence length="307" mass="33998">MSGAIDYTADTEFNDALRRHGIIPPKQTTQDGSRSPSPPPRPASPTLSEELDLQDLDINRDDRTRREDLERALEERKRHERDQLGKRKFGRVYPIGKVDYKREVTEASNEELPGEPEGWGTGVVCVLFKDTVPESKKLMPMIQELAALYPSTKFVSIVSDHCIENYPDKNVPTMIIYRKGQMMGQVVGLGAMNGMNATLRDVERVLFAFRGIDFHNKVGYEAGSSSLQFASRSDAATPFSSKSRSKGEDRDRNSSEDDDDSDDEDENEDPTMVGGGRRSGIRRGGGGGGGAKKKKAGEEDSDSDFDL</sequence>
<dbReference type="AlphaFoldDB" id="A0A9P7B2M6"/>
<feature type="compositionally biased region" description="Basic and acidic residues" evidence="2">
    <location>
        <begin position="245"/>
        <end position="255"/>
    </location>
</feature>
<dbReference type="PANTHER" id="PTHR45809:SF3">
    <property type="entry name" value="VIRAL IAP-ASSOCIATED FACTOR HOMOLOG"/>
    <property type="match status" value="1"/>
</dbReference>
<name>A0A9P7B2M6_RHOMI</name>
<dbReference type="PANTHER" id="PTHR45809">
    <property type="entry name" value="VIRAL IAP-ASSOCIATED FACTOR HOMOLOG"/>
    <property type="match status" value="1"/>
</dbReference>